<evidence type="ECO:0000256" key="1">
    <source>
        <dbReference type="SAM" id="MobiDB-lite"/>
    </source>
</evidence>
<evidence type="ECO:0000313" key="2">
    <source>
        <dbReference type="EMBL" id="GFS36619.1"/>
    </source>
</evidence>
<keyword evidence="3" id="KW-1185">Reference proteome</keyword>
<dbReference type="OrthoDB" id="10588504at2759"/>
<comment type="caution">
    <text evidence="2">The sequence shown here is derived from an EMBL/GenBank/DDBJ whole genome shotgun (WGS) entry which is preliminary data.</text>
</comment>
<evidence type="ECO:0000313" key="3">
    <source>
        <dbReference type="Proteomes" id="UP000886998"/>
    </source>
</evidence>
<protein>
    <submittedName>
        <fullName evidence="2">Uncharacterized protein</fullName>
    </submittedName>
</protein>
<sequence length="108" mass="11853">MPPQPSSQRFSSTNQNLKTQSPPAMQPQRTPSPTVLLIVPSGDISLPPVPEILELEAAWKSKLTGSPPKRAFSPPTFAQVLQRQPPAKQRQTLLSCAACDRKFYTKSV</sequence>
<name>A0A8X6IBW7_9ARAC</name>
<proteinExistence type="predicted"/>
<feature type="region of interest" description="Disordered" evidence="1">
    <location>
        <begin position="1"/>
        <end position="32"/>
    </location>
</feature>
<dbReference type="EMBL" id="BMAV01024848">
    <property type="protein sequence ID" value="GFS36619.1"/>
    <property type="molecule type" value="Genomic_DNA"/>
</dbReference>
<dbReference type="AlphaFoldDB" id="A0A8X6IBW7"/>
<reference evidence="2" key="1">
    <citation type="submission" date="2020-08" db="EMBL/GenBank/DDBJ databases">
        <title>Multicomponent nature underlies the extraordinary mechanical properties of spider dragline silk.</title>
        <authorList>
            <person name="Kono N."/>
            <person name="Nakamura H."/>
            <person name="Mori M."/>
            <person name="Yoshida Y."/>
            <person name="Ohtoshi R."/>
            <person name="Malay A.D."/>
            <person name="Moran D.A.P."/>
            <person name="Tomita M."/>
            <person name="Numata K."/>
            <person name="Arakawa K."/>
        </authorList>
    </citation>
    <scope>NUCLEOTIDE SEQUENCE</scope>
</reference>
<organism evidence="2 3">
    <name type="scientific">Trichonephila inaurata madagascariensis</name>
    <dbReference type="NCBI Taxonomy" id="2747483"/>
    <lineage>
        <taxon>Eukaryota</taxon>
        <taxon>Metazoa</taxon>
        <taxon>Ecdysozoa</taxon>
        <taxon>Arthropoda</taxon>
        <taxon>Chelicerata</taxon>
        <taxon>Arachnida</taxon>
        <taxon>Araneae</taxon>
        <taxon>Araneomorphae</taxon>
        <taxon>Entelegynae</taxon>
        <taxon>Araneoidea</taxon>
        <taxon>Nephilidae</taxon>
        <taxon>Trichonephila</taxon>
        <taxon>Trichonephila inaurata</taxon>
    </lineage>
</organism>
<gene>
    <name evidence="2" type="ORF">TNIN_215411</name>
</gene>
<dbReference type="Proteomes" id="UP000886998">
    <property type="component" value="Unassembled WGS sequence"/>
</dbReference>
<accession>A0A8X6IBW7</accession>